<organism evidence="1 2">
    <name type="scientific">Cetraspora pellucida</name>
    <dbReference type="NCBI Taxonomy" id="1433469"/>
    <lineage>
        <taxon>Eukaryota</taxon>
        <taxon>Fungi</taxon>
        <taxon>Fungi incertae sedis</taxon>
        <taxon>Mucoromycota</taxon>
        <taxon>Glomeromycotina</taxon>
        <taxon>Glomeromycetes</taxon>
        <taxon>Diversisporales</taxon>
        <taxon>Gigasporaceae</taxon>
        <taxon>Cetraspora</taxon>
    </lineage>
</organism>
<sequence length="66" mass="7728">VGVNDHDHDCLAVFRKSTAIMASILLLTKSLVKRPNQLRRVVELWSNPYEDNNINNLKPRFYNFQN</sequence>
<dbReference type="EMBL" id="CAJVQA010018270">
    <property type="protein sequence ID" value="CAG8752991.1"/>
    <property type="molecule type" value="Genomic_DNA"/>
</dbReference>
<proteinExistence type="predicted"/>
<keyword evidence="2" id="KW-1185">Reference proteome</keyword>
<evidence type="ECO:0000313" key="2">
    <source>
        <dbReference type="Proteomes" id="UP000789759"/>
    </source>
</evidence>
<evidence type="ECO:0000313" key="1">
    <source>
        <dbReference type="EMBL" id="CAG8752991.1"/>
    </source>
</evidence>
<protein>
    <submittedName>
        <fullName evidence="1">5097_t:CDS:1</fullName>
    </submittedName>
</protein>
<accession>A0A9N9IV70</accession>
<reference evidence="1" key="1">
    <citation type="submission" date="2021-06" db="EMBL/GenBank/DDBJ databases">
        <authorList>
            <person name="Kallberg Y."/>
            <person name="Tangrot J."/>
            <person name="Rosling A."/>
        </authorList>
    </citation>
    <scope>NUCLEOTIDE SEQUENCE</scope>
    <source>
        <strain evidence="1">FL966</strain>
    </source>
</reference>
<name>A0A9N9IV70_9GLOM</name>
<gene>
    <name evidence="1" type="ORF">CPELLU_LOCUS14826</name>
</gene>
<comment type="caution">
    <text evidence="1">The sequence shown here is derived from an EMBL/GenBank/DDBJ whole genome shotgun (WGS) entry which is preliminary data.</text>
</comment>
<dbReference type="Proteomes" id="UP000789759">
    <property type="component" value="Unassembled WGS sequence"/>
</dbReference>
<dbReference type="AlphaFoldDB" id="A0A9N9IV70"/>
<feature type="non-terminal residue" evidence="1">
    <location>
        <position position="66"/>
    </location>
</feature>